<gene>
    <name evidence="2" type="ORF">Hypma_003467</name>
</gene>
<comment type="caution">
    <text evidence="2">The sequence shown here is derived from an EMBL/GenBank/DDBJ whole genome shotgun (WGS) entry which is preliminary data.</text>
</comment>
<dbReference type="InParanoid" id="A0A369JAZ5"/>
<reference evidence="2" key="1">
    <citation type="submission" date="2018-04" db="EMBL/GenBank/DDBJ databases">
        <title>Whole genome sequencing of Hypsizygus marmoreus.</title>
        <authorList>
            <person name="Choi I.-G."/>
            <person name="Min B."/>
            <person name="Kim J.-G."/>
            <person name="Kim S."/>
            <person name="Oh Y.-L."/>
            <person name="Kong W.-S."/>
            <person name="Park H."/>
            <person name="Jeong J."/>
            <person name="Song E.-S."/>
        </authorList>
    </citation>
    <scope>NUCLEOTIDE SEQUENCE [LARGE SCALE GENOMIC DNA]</scope>
    <source>
        <strain evidence="2">51987-8</strain>
    </source>
</reference>
<keyword evidence="3" id="KW-1185">Reference proteome</keyword>
<name>A0A369JAZ5_HYPMA</name>
<dbReference type="EMBL" id="LUEZ02000136">
    <property type="protein sequence ID" value="RDB16026.1"/>
    <property type="molecule type" value="Genomic_DNA"/>
</dbReference>
<dbReference type="OrthoDB" id="2634326at2759"/>
<proteinExistence type="predicted"/>
<protein>
    <submittedName>
        <fullName evidence="2">Uncharacterized protein</fullName>
    </submittedName>
</protein>
<evidence type="ECO:0000313" key="3">
    <source>
        <dbReference type="Proteomes" id="UP000076154"/>
    </source>
</evidence>
<sequence>MSQVDIQRIQPTDLINNPDLLIHAKGREETRTVFDGKVGSVVEEGRYFVMSPNVGHTYYPPLGRNREVRLWKNYRFAEDDYLCGPQPYLSQYCHLAAIPRQPKDHSEPLAIMWWMPTKEDFEISPTNVITGIGKLHPRQLNAFRRLVVAISKQVEDYKFDTKFPDKKQPLIALATALDHTFDRLESLSTSFRQMQFSVAALQRCYLEVKAYLDYLHVYHPMMTGQAPPATSLARTIGAYVHDPVVLQEFVRAGLPVWVTRSFDAVPSTRIDCVKPARLPQQWAVVADATPPFKPFFTGAANDPNKYIAFGRFARSFMGYPNPFADPLPLPSPSQVSTLPASGPSRTASSSNVANNRVGAQVKKLQPYPSQKPQLQGASKIEGRNKFVDPPSLLLPPPISAWCEALAAVDRDKANLMLNRRPSDAGYVFPEPGLFVGVAIAEKTSNFIHNWLRNRAALIYRVSSESSSARPVTPQLWRTLLNYGGIVGVGGAGETTLNDKRRREVEALLGNCIEEDGVQLSSSGVAASMWREQELQPGVLPSLDITHAILWELFELNFRFEFIALDARMTTVVEQDLATRQMLIAACFPGVHGGSLLVANIDFMTRG</sequence>
<accession>A0A369JAZ5</accession>
<evidence type="ECO:0000313" key="2">
    <source>
        <dbReference type="EMBL" id="RDB16026.1"/>
    </source>
</evidence>
<dbReference type="AlphaFoldDB" id="A0A369JAZ5"/>
<feature type="compositionally biased region" description="Polar residues" evidence="1">
    <location>
        <begin position="332"/>
        <end position="353"/>
    </location>
</feature>
<feature type="region of interest" description="Disordered" evidence="1">
    <location>
        <begin position="328"/>
        <end position="353"/>
    </location>
</feature>
<dbReference type="Proteomes" id="UP000076154">
    <property type="component" value="Unassembled WGS sequence"/>
</dbReference>
<organism evidence="2 3">
    <name type="scientific">Hypsizygus marmoreus</name>
    <name type="common">White beech mushroom</name>
    <name type="synonym">Agaricus marmoreus</name>
    <dbReference type="NCBI Taxonomy" id="39966"/>
    <lineage>
        <taxon>Eukaryota</taxon>
        <taxon>Fungi</taxon>
        <taxon>Dikarya</taxon>
        <taxon>Basidiomycota</taxon>
        <taxon>Agaricomycotina</taxon>
        <taxon>Agaricomycetes</taxon>
        <taxon>Agaricomycetidae</taxon>
        <taxon>Agaricales</taxon>
        <taxon>Tricholomatineae</taxon>
        <taxon>Lyophyllaceae</taxon>
        <taxon>Hypsizygus</taxon>
    </lineage>
</organism>
<evidence type="ECO:0000256" key="1">
    <source>
        <dbReference type="SAM" id="MobiDB-lite"/>
    </source>
</evidence>